<keyword evidence="3" id="KW-1185">Reference proteome</keyword>
<feature type="domain" description="TPM" evidence="1">
    <location>
        <begin position="48"/>
        <end position="143"/>
    </location>
</feature>
<name>A0A099FEI5_9RHOB</name>
<dbReference type="STRING" id="690417.IC63_04415"/>
<dbReference type="OrthoDB" id="321999at2"/>
<protein>
    <recommendedName>
        <fullName evidence="1">TPM domain-containing protein</fullName>
    </recommendedName>
</protein>
<dbReference type="Pfam" id="PF04536">
    <property type="entry name" value="TPM_phosphatase"/>
    <property type="match status" value="1"/>
</dbReference>
<comment type="caution">
    <text evidence="2">The sequence shown here is derived from an EMBL/GenBank/DDBJ whole genome shotgun (WGS) entry which is preliminary data.</text>
</comment>
<reference evidence="2 3" key="2">
    <citation type="submission" date="2014-10" db="EMBL/GenBank/DDBJ databases">
        <title>Paracoccus sanguinis sp. nov., isolated from clinical specimens of New York State patients.</title>
        <authorList>
            <person name="Mingle L.A."/>
            <person name="Cole J.A."/>
            <person name="Lapierre P."/>
            <person name="Musser K.A."/>
        </authorList>
    </citation>
    <scope>NUCLEOTIDE SEQUENCE [LARGE SCALE GENOMIC DNA]</scope>
    <source>
        <strain evidence="2 3">HAMBI 3106</strain>
    </source>
</reference>
<dbReference type="InterPro" id="IPR007621">
    <property type="entry name" value="TPM_dom"/>
</dbReference>
<gene>
    <name evidence="2" type="ORF">IC63_04415</name>
</gene>
<evidence type="ECO:0000313" key="3">
    <source>
        <dbReference type="Proteomes" id="UP000029917"/>
    </source>
</evidence>
<dbReference type="Proteomes" id="UP000029917">
    <property type="component" value="Unassembled WGS sequence"/>
</dbReference>
<sequence>MEAVTVAIANQSGVKVVQAAPRLEATAPRDLLPAPDPQAIPRKTDRFVYDTLGILNPEVKGRMEKQAFEAARDHGIEVVSIVTDDLHGMKPDAFAAAMLRQLRVGKMDVGNGAVFVMDPKGGKVGLALGPGMATEYGDAAGAEQLRGYAQGFLDSVASGADPAAPLVSEQAGLGADRIIRDQSVKDWEVRFPNLAAMQTAFADEKARREATGESYDPARDPVSGQLARIEVTVTNRSAQGDAEWAKRISPTMAEDAPPMLARSTADETLMLYVPPSVEPLMTAPLGEGRRYSMIVREETIDGNPPSFTVISYDLLE</sequence>
<evidence type="ECO:0000313" key="2">
    <source>
        <dbReference type="EMBL" id="KGJ08643.1"/>
    </source>
</evidence>
<dbReference type="AlphaFoldDB" id="A0A099FEI5"/>
<dbReference type="Gene3D" id="3.10.310.50">
    <property type="match status" value="1"/>
</dbReference>
<proteinExistence type="predicted"/>
<accession>A0A099FEI5</accession>
<reference evidence="2 3" key="1">
    <citation type="submission" date="2014-09" db="EMBL/GenBank/DDBJ databases">
        <authorList>
            <person name="McGinnis J.M."/>
            <person name="Wolfgang W.J."/>
        </authorList>
    </citation>
    <scope>NUCLEOTIDE SEQUENCE [LARGE SCALE GENOMIC DNA]</scope>
    <source>
        <strain evidence="2 3">HAMBI 3106</strain>
    </source>
</reference>
<dbReference type="EMBL" id="JRKS01000008">
    <property type="protein sequence ID" value="KGJ08643.1"/>
    <property type="molecule type" value="Genomic_DNA"/>
</dbReference>
<organism evidence="2 3">
    <name type="scientific">Paracoccus sphaerophysae</name>
    <dbReference type="NCBI Taxonomy" id="690417"/>
    <lineage>
        <taxon>Bacteria</taxon>
        <taxon>Pseudomonadati</taxon>
        <taxon>Pseudomonadota</taxon>
        <taxon>Alphaproteobacteria</taxon>
        <taxon>Rhodobacterales</taxon>
        <taxon>Paracoccaceae</taxon>
        <taxon>Paracoccus</taxon>
    </lineage>
</organism>
<evidence type="ECO:0000259" key="1">
    <source>
        <dbReference type="Pfam" id="PF04536"/>
    </source>
</evidence>